<evidence type="ECO:0000256" key="3">
    <source>
        <dbReference type="SAM" id="Coils"/>
    </source>
</evidence>
<evidence type="ECO:0000259" key="5">
    <source>
        <dbReference type="SMART" id="SM00743"/>
    </source>
</evidence>
<evidence type="ECO:0000256" key="1">
    <source>
        <dbReference type="ARBA" id="ARBA00022448"/>
    </source>
</evidence>
<dbReference type="AlphaFoldDB" id="A0AAD2E452"/>
<dbReference type="SMART" id="SM00743">
    <property type="entry name" value="Agenet"/>
    <property type="match status" value="2"/>
</dbReference>
<evidence type="ECO:0000256" key="2">
    <source>
        <dbReference type="ARBA" id="ARBA00022604"/>
    </source>
</evidence>
<dbReference type="Proteomes" id="UP000834106">
    <property type="component" value="Chromosome 13"/>
</dbReference>
<name>A0AAD2E452_9LAMI</name>
<feature type="compositionally biased region" description="Basic and acidic residues" evidence="4">
    <location>
        <begin position="184"/>
        <end position="193"/>
    </location>
</feature>
<sequence length="857" mass="95892">MRKVRPVQLSTAALMFEVGRQVEVSFDAEDCRDAWFPATILDILRNGSFLVGYRSPIVGDEACLLKVIIDPLHVRPCPPLLKSKKFDLLEKIDASFDNGWWSGVITKELEDSRYLVFFKETSKNRKFHQSEIRPHMEWKDGKWITSSKDVLIPSSEDGKQGSRICTNGTAVAKPVRSSGNGKNNSKEKMETRMEQSTPHNQKPSPFTKQLTKSRHLSLFDSLDTLSQPLKNLKEGKAVAPSRTLHQQTILETSSKYVQDGSISPISGNTMTSSVKPPVPQDFSSNNPYWGRRIQRKQGKQKKPTSSSMKKRGRAQTPQVGKSELVEDVQEENVDGETDLGIILGLACTELGSSRHRTGSLRGKRALESHGKESLKLVCVQEQLSNDSAIQITKESKQSGTEVNFQKRKRGRPRRILINTLQTLVTGTTRKDVFEDEMVPKDCTANEVSHTSSGLEMSGMKGLVGNQESTTCTDHEDLFNGPLKQKHRSVNMMKTAFAEVPGEKVSGTLINPNKKNSSKRGKGCSGDQMIACQFQDASREKTMGSNVIVKEAKKVIVELPSNKLDDEPLCKWIEGTQAPTPAAFDGSEVISTRTAEQCIETGKKQNKIGPSEQHILPFEKNTIIWKTIESMEVFRRMPQNPHFQPLESYKESSREGLAVGFMVTFSSVVDKASRLQFNDPKSITDDILETLVDLERHGFDVLAVRDRIIGLGSVKERQEELMGQLEEINDQIFEHNLEINKADEEIGEINKQIRNLQEKLAVAGSTKETKNCEVASLQSKLLEIKESINNVNCLHLLWRTTHEIGYKGKMKKFAVKVEEGKEGRDGQPSIGPVYRNLLAEHAFPATDPALGTAWEMFR</sequence>
<dbReference type="InterPro" id="IPR014002">
    <property type="entry name" value="Agenet_dom_plant"/>
</dbReference>
<dbReference type="InterPro" id="IPR008395">
    <property type="entry name" value="Agenet-like_dom"/>
</dbReference>
<gene>
    <name evidence="6" type="ORF">FPE_LOCUS21695</name>
</gene>
<protein>
    <recommendedName>
        <fullName evidence="5">Agenet domain-containing protein</fullName>
    </recommendedName>
</protein>
<evidence type="ECO:0000256" key="4">
    <source>
        <dbReference type="SAM" id="MobiDB-lite"/>
    </source>
</evidence>
<dbReference type="CDD" id="cd20406">
    <property type="entry name" value="Tudor_Agenet_AtDUF_rpt2_4"/>
    <property type="match status" value="1"/>
</dbReference>
<feature type="domain" description="Agenet" evidence="5">
    <location>
        <begin position="84"/>
        <end position="140"/>
    </location>
</feature>
<proteinExistence type="predicted"/>
<feature type="compositionally biased region" description="Basic residues" evidence="4">
    <location>
        <begin position="292"/>
        <end position="313"/>
    </location>
</feature>
<feature type="domain" description="Agenet" evidence="5">
    <location>
        <begin position="14"/>
        <end position="82"/>
    </location>
</feature>
<evidence type="ECO:0000313" key="7">
    <source>
        <dbReference type="Proteomes" id="UP000834106"/>
    </source>
</evidence>
<dbReference type="Pfam" id="PF05641">
    <property type="entry name" value="Agenet"/>
    <property type="match status" value="2"/>
</dbReference>
<feature type="compositionally biased region" description="Polar residues" evidence="4">
    <location>
        <begin position="258"/>
        <end position="274"/>
    </location>
</feature>
<feature type="coiled-coil region" evidence="3">
    <location>
        <begin position="710"/>
        <end position="758"/>
    </location>
</feature>
<keyword evidence="1" id="KW-0813">Transport</keyword>
<evidence type="ECO:0000313" key="6">
    <source>
        <dbReference type="EMBL" id="CAI9774265.1"/>
    </source>
</evidence>
<reference evidence="6" key="1">
    <citation type="submission" date="2023-05" db="EMBL/GenBank/DDBJ databases">
        <authorList>
            <person name="Huff M."/>
        </authorList>
    </citation>
    <scope>NUCLEOTIDE SEQUENCE</scope>
</reference>
<keyword evidence="2" id="KW-0341">Growth regulation</keyword>
<feature type="compositionally biased region" description="Polar residues" evidence="4">
    <location>
        <begin position="194"/>
        <end position="210"/>
    </location>
</feature>
<keyword evidence="7" id="KW-1185">Reference proteome</keyword>
<dbReference type="Pfam" id="PF05266">
    <property type="entry name" value="DUF724"/>
    <property type="match status" value="1"/>
</dbReference>
<accession>A0AAD2E452</accession>
<feature type="region of interest" description="Disordered" evidence="4">
    <location>
        <begin position="172"/>
        <end position="211"/>
    </location>
</feature>
<keyword evidence="3" id="KW-0175">Coiled coil</keyword>
<dbReference type="PANTHER" id="PTHR31917">
    <property type="entry name" value="AGENET DOMAIN-CONTAINING PROTEIN-RELATED"/>
    <property type="match status" value="1"/>
</dbReference>
<dbReference type="EMBL" id="OU503048">
    <property type="protein sequence ID" value="CAI9774265.1"/>
    <property type="molecule type" value="Genomic_DNA"/>
</dbReference>
<dbReference type="InterPro" id="IPR007930">
    <property type="entry name" value="DUF724"/>
</dbReference>
<dbReference type="PANTHER" id="PTHR31917:SF162">
    <property type="entry name" value="AGENET DOMAIN-CONTAINING PROTEIN"/>
    <property type="match status" value="1"/>
</dbReference>
<organism evidence="6 7">
    <name type="scientific">Fraxinus pennsylvanica</name>
    <dbReference type="NCBI Taxonomy" id="56036"/>
    <lineage>
        <taxon>Eukaryota</taxon>
        <taxon>Viridiplantae</taxon>
        <taxon>Streptophyta</taxon>
        <taxon>Embryophyta</taxon>
        <taxon>Tracheophyta</taxon>
        <taxon>Spermatophyta</taxon>
        <taxon>Magnoliopsida</taxon>
        <taxon>eudicotyledons</taxon>
        <taxon>Gunneridae</taxon>
        <taxon>Pentapetalae</taxon>
        <taxon>asterids</taxon>
        <taxon>lamiids</taxon>
        <taxon>Lamiales</taxon>
        <taxon>Oleaceae</taxon>
        <taxon>Oleeae</taxon>
        <taxon>Fraxinus</taxon>
    </lineage>
</organism>
<feature type="region of interest" description="Disordered" evidence="4">
    <location>
        <begin position="258"/>
        <end position="327"/>
    </location>
</feature>